<evidence type="ECO:0000313" key="2">
    <source>
        <dbReference type="Proteomes" id="UP000828390"/>
    </source>
</evidence>
<sequence length="68" mass="7633">MIEDDKVPICKAAEQFGVSYGYLYRTLSGEVNVDSRNGSRPIFSDEDEAATARWLKEMSAREMESKPG</sequence>
<dbReference type="EMBL" id="JAIWYP010000008">
    <property type="protein sequence ID" value="KAH3786157.1"/>
    <property type="molecule type" value="Genomic_DNA"/>
</dbReference>
<keyword evidence="2" id="KW-1185">Reference proteome</keyword>
<comment type="caution">
    <text evidence="1">The sequence shown here is derived from an EMBL/GenBank/DDBJ whole genome shotgun (WGS) entry which is preliminary data.</text>
</comment>
<name>A0A9D4IVF4_DREPO</name>
<accession>A0A9D4IVF4</accession>
<reference evidence="1" key="1">
    <citation type="journal article" date="2019" name="bioRxiv">
        <title>The Genome of the Zebra Mussel, Dreissena polymorpha: A Resource for Invasive Species Research.</title>
        <authorList>
            <person name="McCartney M.A."/>
            <person name="Auch B."/>
            <person name="Kono T."/>
            <person name="Mallez S."/>
            <person name="Zhang Y."/>
            <person name="Obille A."/>
            <person name="Becker A."/>
            <person name="Abrahante J.E."/>
            <person name="Garbe J."/>
            <person name="Badalamenti J.P."/>
            <person name="Herman A."/>
            <person name="Mangelson H."/>
            <person name="Liachko I."/>
            <person name="Sullivan S."/>
            <person name="Sone E.D."/>
            <person name="Koren S."/>
            <person name="Silverstein K.A.T."/>
            <person name="Beckman K.B."/>
            <person name="Gohl D.M."/>
        </authorList>
    </citation>
    <scope>NUCLEOTIDE SEQUENCE</scope>
    <source>
        <strain evidence="1">Duluth1</strain>
        <tissue evidence="1">Whole animal</tissue>
    </source>
</reference>
<organism evidence="1 2">
    <name type="scientific">Dreissena polymorpha</name>
    <name type="common">Zebra mussel</name>
    <name type="synonym">Mytilus polymorpha</name>
    <dbReference type="NCBI Taxonomy" id="45954"/>
    <lineage>
        <taxon>Eukaryota</taxon>
        <taxon>Metazoa</taxon>
        <taxon>Spiralia</taxon>
        <taxon>Lophotrochozoa</taxon>
        <taxon>Mollusca</taxon>
        <taxon>Bivalvia</taxon>
        <taxon>Autobranchia</taxon>
        <taxon>Heteroconchia</taxon>
        <taxon>Euheterodonta</taxon>
        <taxon>Imparidentia</taxon>
        <taxon>Neoheterodontei</taxon>
        <taxon>Myida</taxon>
        <taxon>Dreissenoidea</taxon>
        <taxon>Dreissenidae</taxon>
        <taxon>Dreissena</taxon>
    </lineage>
</organism>
<reference evidence="1" key="2">
    <citation type="submission" date="2020-11" db="EMBL/GenBank/DDBJ databases">
        <authorList>
            <person name="McCartney M.A."/>
            <person name="Auch B."/>
            <person name="Kono T."/>
            <person name="Mallez S."/>
            <person name="Becker A."/>
            <person name="Gohl D.M."/>
            <person name="Silverstein K.A.T."/>
            <person name="Koren S."/>
            <person name="Bechman K.B."/>
            <person name="Herman A."/>
            <person name="Abrahante J.E."/>
            <person name="Garbe J."/>
        </authorList>
    </citation>
    <scope>NUCLEOTIDE SEQUENCE</scope>
    <source>
        <strain evidence="1">Duluth1</strain>
        <tissue evidence="1">Whole animal</tissue>
    </source>
</reference>
<protein>
    <submittedName>
        <fullName evidence="1">Uncharacterized protein</fullName>
    </submittedName>
</protein>
<proteinExistence type="predicted"/>
<dbReference type="Proteomes" id="UP000828390">
    <property type="component" value="Unassembled WGS sequence"/>
</dbReference>
<dbReference type="AlphaFoldDB" id="A0A9D4IVF4"/>
<evidence type="ECO:0000313" key="1">
    <source>
        <dbReference type="EMBL" id="KAH3786157.1"/>
    </source>
</evidence>
<gene>
    <name evidence="1" type="ORF">DPMN_164260</name>
</gene>